<sequence>MCETVLVIMCFIMLDDYQTLQDPTLKNLSGSALQCLRSPWAGPYEGWFRVDTDASIKKWYKGGYGAIARDFKGDVRAAAAGSSKHSMVYNLVKGVKLGLEIAKNHGLNRIEVTTNYLFIYRLITFQYELCEDGDIIVKPVIDEIRSLMENDIEDVQVLYTTRAANKAADHLSKLFKEVEGEIEPHEFDKKLKKIINDDAACALSICAEPKRDKNFDLDELF</sequence>
<dbReference type="OrthoDB" id="1901036at2759"/>
<dbReference type="PANTHER" id="PTHR47723:SF21">
    <property type="entry name" value="POLYNUCLEOTIDYL TRANSFERASE, RIBONUCLEASE H-LIKE SUPERFAMILY PROTEIN"/>
    <property type="match status" value="1"/>
</dbReference>
<gene>
    <name evidence="2" type="ORF">BVC80_6523g1</name>
</gene>
<name>A0A200Q0Z7_MACCD</name>
<evidence type="ECO:0000259" key="1">
    <source>
        <dbReference type="Pfam" id="PF13456"/>
    </source>
</evidence>
<dbReference type="GO" id="GO:0004523">
    <property type="term" value="F:RNA-DNA hybrid ribonuclease activity"/>
    <property type="evidence" value="ECO:0007669"/>
    <property type="project" value="InterPro"/>
</dbReference>
<proteinExistence type="predicted"/>
<dbReference type="InterPro" id="IPR053151">
    <property type="entry name" value="RNase_H-like"/>
</dbReference>
<feature type="domain" description="RNase H type-1" evidence="1">
    <location>
        <begin position="58"/>
        <end position="173"/>
    </location>
</feature>
<dbReference type="Pfam" id="PF13456">
    <property type="entry name" value="RVT_3"/>
    <property type="match status" value="1"/>
</dbReference>
<dbReference type="SUPFAM" id="SSF53098">
    <property type="entry name" value="Ribonuclease H-like"/>
    <property type="match status" value="1"/>
</dbReference>
<dbReference type="Gene3D" id="3.30.420.10">
    <property type="entry name" value="Ribonuclease H-like superfamily/Ribonuclease H"/>
    <property type="match status" value="1"/>
</dbReference>
<dbReference type="GO" id="GO:0003676">
    <property type="term" value="F:nucleic acid binding"/>
    <property type="evidence" value="ECO:0007669"/>
    <property type="project" value="InterPro"/>
</dbReference>
<dbReference type="Proteomes" id="UP000195402">
    <property type="component" value="Unassembled WGS sequence"/>
</dbReference>
<dbReference type="InterPro" id="IPR036397">
    <property type="entry name" value="RNaseH_sf"/>
</dbReference>
<protein>
    <recommendedName>
        <fullName evidence="1">RNase H type-1 domain-containing protein</fullName>
    </recommendedName>
</protein>
<reference evidence="2 3" key="1">
    <citation type="journal article" date="2017" name="Mol. Plant">
        <title>The Genome of Medicinal Plant Macleaya cordata Provides New Insights into Benzylisoquinoline Alkaloids Metabolism.</title>
        <authorList>
            <person name="Liu X."/>
            <person name="Liu Y."/>
            <person name="Huang P."/>
            <person name="Ma Y."/>
            <person name="Qing Z."/>
            <person name="Tang Q."/>
            <person name="Cao H."/>
            <person name="Cheng P."/>
            <person name="Zheng Y."/>
            <person name="Yuan Z."/>
            <person name="Zhou Y."/>
            <person name="Liu J."/>
            <person name="Tang Z."/>
            <person name="Zhuo Y."/>
            <person name="Zhang Y."/>
            <person name="Yu L."/>
            <person name="Huang J."/>
            <person name="Yang P."/>
            <person name="Peng Q."/>
            <person name="Zhang J."/>
            <person name="Jiang W."/>
            <person name="Zhang Z."/>
            <person name="Lin K."/>
            <person name="Ro D.K."/>
            <person name="Chen X."/>
            <person name="Xiong X."/>
            <person name="Shang Y."/>
            <person name="Huang S."/>
            <person name="Zeng J."/>
        </authorList>
    </citation>
    <scope>NUCLEOTIDE SEQUENCE [LARGE SCALE GENOMIC DNA]</scope>
    <source>
        <strain evidence="3">cv. BLH2017</strain>
        <tissue evidence="2">Root</tissue>
    </source>
</reference>
<dbReference type="InterPro" id="IPR012337">
    <property type="entry name" value="RNaseH-like_sf"/>
</dbReference>
<dbReference type="PANTHER" id="PTHR47723">
    <property type="entry name" value="OS05G0353850 PROTEIN"/>
    <property type="match status" value="1"/>
</dbReference>
<organism evidence="2 3">
    <name type="scientific">Macleaya cordata</name>
    <name type="common">Five-seeded plume-poppy</name>
    <name type="synonym">Bocconia cordata</name>
    <dbReference type="NCBI Taxonomy" id="56857"/>
    <lineage>
        <taxon>Eukaryota</taxon>
        <taxon>Viridiplantae</taxon>
        <taxon>Streptophyta</taxon>
        <taxon>Embryophyta</taxon>
        <taxon>Tracheophyta</taxon>
        <taxon>Spermatophyta</taxon>
        <taxon>Magnoliopsida</taxon>
        <taxon>Ranunculales</taxon>
        <taxon>Papaveraceae</taxon>
        <taxon>Papaveroideae</taxon>
        <taxon>Macleaya</taxon>
    </lineage>
</organism>
<dbReference type="InParanoid" id="A0A200Q0Z7"/>
<comment type="caution">
    <text evidence="2">The sequence shown here is derived from an EMBL/GenBank/DDBJ whole genome shotgun (WGS) entry which is preliminary data.</text>
</comment>
<dbReference type="AlphaFoldDB" id="A0A200Q0Z7"/>
<keyword evidence="3" id="KW-1185">Reference proteome</keyword>
<accession>A0A200Q0Z7</accession>
<evidence type="ECO:0000313" key="2">
    <source>
        <dbReference type="EMBL" id="OVA04133.1"/>
    </source>
</evidence>
<dbReference type="EMBL" id="MVGT01003376">
    <property type="protein sequence ID" value="OVA04133.1"/>
    <property type="molecule type" value="Genomic_DNA"/>
</dbReference>
<evidence type="ECO:0000313" key="3">
    <source>
        <dbReference type="Proteomes" id="UP000195402"/>
    </source>
</evidence>
<dbReference type="InterPro" id="IPR002156">
    <property type="entry name" value="RNaseH_domain"/>
</dbReference>